<proteinExistence type="predicted"/>
<dbReference type="Gene3D" id="3.40.50.1820">
    <property type="entry name" value="alpha/beta hydrolase"/>
    <property type="match status" value="1"/>
</dbReference>
<evidence type="ECO:0000313" key="1">
    <source>
        <dbReference type="EMBL" id="AVO27341.1"/>
    </source>
</evidence>
<dbReference type="Proteomes" id="UP000238358">
    <property type="component" value="Chromosome"/>
</dbReference>
<evidence type="ECO:0000313" key="2">
    <source>
        <dbReference type="Proteomes" id="UP000238358"/>
    </source>
</evidence>
<dbReference type="SUPFAM" id="SSF53474">
    <property type="entry name" value="alpha/beta-Hydrolases"/>
    <property type="match status" value="1"/>
</dbReference>
<sequence>MIKRFLKRLLLFLVCLAIVLGGIGAYIGNMAYEEFYDAPWDQLLGIENHSRDVSTVRQWEKERGWEPVRVNGQDGTILRGTYIENRHDSHKTVILIHGLYQNRSMCLPYMEVYRRLGYNILLIDLRGHGESEGAHTEWGIREIDDLAMWCQWLRNRDEQMTIGLHGVSLGAAMALLYAGSEYGKDLSFVVADSSYGNIISLGREKLWQASGDKRAIWSYDLLDPFFQAAMFYHTHKTVSSLEPAQAVKRMKMPVLFLHGSEDALVPVKTAKSLYDNCTSPKKELYIFADSPHAVGIETDRREYLRVVSHFLEKDVHND</sequence>
<dbReference type="InterPro" id="IPR052920">
    <property type="entry name" value="DNA-binding_regulatory"/>
</dbReference>
<dbReference type="GeneID" id="97491864"/>
<dbReference type="Pfam" id="PF00326">
    <property type="entry name" value="Peptidase_S9"/>
    <property type="match status" value="1"/>
</dbReference>
<reference evidence="1 2" key="1">
    <citation type="journal article" date="2018" name="Genome Announc.">
        <title>Complete genomes of two Megasphaera elsdenii strains, NCIMB 702410 and ATCC 25940.</title>
        <authorList>
            <person name="Hatmaker E.A."/>
            <person name="O'Dell K."/>
            <person name="Riley L.A."/>
            <person name="Klingeman D.M."/>
            <person name="Guss A.M."/>
        </authorList>
    </citation>
    <scope>NUCLEOTIDE SEQUENCE [LARGE SCALE GENOMIC DNA]</scope>
    <source>
        <strain evidence="1 2">NCIMB702410</strain>
    </source>
</reference>
<dbReference type="PANTHER" id="PTHR43358:SF4">
    <property type="entry name" value="ALPHA_BETA HYDROLASE FOLD-1 DOMAIN-CONTAINING PROTEIN"/>
    <property type="match status" value="1"/>
</dbReference>
<dbReference type="GO" id="GO:0008236">
    <property type="term" value="F:serine-type peptidase activity"/>
    <property type="evidence" value="ECO:0007669"/>
    <property type="project" value="InterPro"/>
</dbReference>
<dbReference type="OrthoDB" id="9776685at2"/>
<dbReference type="AlphaFoldDB" id="A0A1M6R9M7"/>
<dbReference type="GO" id="GO:0006508">
    <property type="term" value="P:proteolysis"/>
    <property type="evidence" value="ECO:0007669"/>
    <property type="project" value="InterPro"/>
</dbReference>
<protein>
    <submittedName>
        <fullName evidence="1">Alpha/beta hydrolase</fullName>
    </submittedName>
</protein>
<organism evidence="1 2">
    <name type="scientific">Megasphaera elsdenii</name>
    <dbReference type="NCBI Taxonomy" id="907"/>
    <lineage>
        <taxon>Bacteria</taxon>
        <taxon>Bacillati</taxon>
        <taxon>Bacillota</taxon>
        <taxon>Negativicutes</taxon>
        <taxon>Veillonellales</taxon>
        <taxon>Veillonellaceae</taxon>
        <taxon>Megasphaera</taxon>
    </lineage>
</organism>
<dbReference type="InterPro" id="IPR029058">
    <property type="entry name" value="AB_hydrolase_fold"/>
</dbReference>
<accession>A0A1M6R9M7</accession>
<keyword evidence="1" id="KW-0378">Hydrolase</keyword>
<dbReference type="PANTHER" id="PTHR43358">
    <property type="entry name" value="ALPHA/BETA-HYDROLASE"/>
    <property type="match status" value="1"/>
</dbReference>
<dbReference type="InterPro" id="IPR001375">
    <property type="entry name" value="Peptidase_S9_cat"/>
</dbReference>
<dbReference type="RefSeq" id="WP_014015857.1">
    <property type="nucleotide sequence ID" value="NZ_AP031433.1"/>
</dbReference>
<dbReference type="EMBL" id="CP027569">
    <property type="protein sequence ID" value="AVO27341.1"/>
    <property type="molecule type" value="Genomic_DNA"/>
</dbReference>
<gene>
    <name evidence="1" type="ORF">C6Y28_06865</name>
</gene>
<name>A0A1M6R9M7_MEGEL</name>